<dbReference type="SUPFAM" id="SSF46626">
    <property type="entry name" value="Cytochrome c"/>
    <property type="match status" value="1"/>
</dbReference>
<dbReference type="GO" id="GO:0009055">
    <property type="term" value="F:electron transfer activity"/>
    <property type="evidence" value="ECO:0007669"/>
    <property type="project" value="InterPro"/>
</dbReference>
<feature type="chain" id="PRO_5022710203" evidence="1">
    <location>
        <begin position="21"/>
        <end position="218"/>
    </location>
</feature>
<evidence type="ECO:0000313" key="3">
    <source>
        <dbReference type="EMBL" id="TWT34737.1"/>
    </source>
</evidence>
<dbReference type="Proteomes" id="UP000318878">
    <property type="component" value="Unassembled WGS sequence"/>
</dbReference>
<dbReference type="OrthoDB" id="229325at2"/>
<organism evidence="3 4">
    <name type="scientific">Blastopirellula retiformator</name>
    <dbReference type="NCBI Taxonomy" id="2527970"/>
    <lineage>
        <taxon>Bacteria</taxon>
        <taxon>Pseudomonadati</taxon>
        <taxon>Planctomycetota</taxon>
        <taxon>Planctomycetia</taxon>
        <taxon>Pirellulales</taxon>
        <taxon>Pirellulaceae</taxon>
        <taxon>Blastopirellula</taxon>
    </lineage>
</organism>
<evidence type="ECO:0000259" key="2">
    <source>
        <dbReference type="Pfam" id="PF07635"/>
    </source>
</evidence>
<dbReference type="Pfam" id="PF07635">
    <property type="entry name" value="PSCyt1"/>
    <property type="match status" value="1"/>
</dbReference>
<gene>
    <name evidence="3" type="ORF">Enr8_21510</name>
</gene>
<proteinExistence type="predicted"/>
<feature type="domain" description="Cytochrome C Planctomycete-type" evidence="2">
    <location>
        <begin position="38"/>
        <end position="93"/>
    </location>
</feature>
<dbReference type="EMBL" id="SJPF01000002">
    <property type="protein sequence ID" value="TWT34737.1"/>
    <property type="molecule type" value="Genomic_DNA"/>
</dbReference>
<name>A0A5C5VA09_9BACT</name>
<feature type="signal peptide" evidence="1">
    <location>
        <begin position="1"/>
        <end position="20"/>
    </location>
</feature>
<evidence type="ECO:0000256" key="1">
    <source>
        <dbReference type="SAM" id="SignalP"/>
    </source>
</evidence>
<reference evidence="3 4" key="1">
    <citation type="submission" date="2019-02" db="EMBL/GenBank/DDBJ databases">
        <title>Deep-cultivation of Planctomycetes and their phenomic and genomic characterization uncovers novel biology.</title>
        <authorList>
            <person name="Wiegand S."/>
            <person name="Jogler M."/>
            <person name="Boedeker C."/>
            <person name="Pinto D."/>
            <person name="Vollmers J."/>
            <person name="Rivas-Marin E."/>
            <person name="Kohn T."/>
            <person name="Peeters S.H."/>
            <person name="Heuer A."/>
            <person name="Rast P."/>
            <person name="Oberbeckmann S."/>
            <person name="Bunk B."/>
            <person name="Jeske O."/>
            <person name="Meyerdierks A."/>
            <person name="Storesund J.E."/>
            <person name="Kallscheuer N."/>
            <person name="Luecker S."/>
            <person name="Lage O.M."/>
            <person name="Pohl T."/>
            <person name="Merkel B.J."/>
            <person name="Hornburger P."/>
            <person name="Mueller R.-W."/>
            <person name="Bruemmer F."/>
            <person name="Labrenz M."/>
            <person name="Spormann A.M."/>
            <person name="Op Den Camp H."/>
            <person name="Overmann J."/>
            <person name="Amann R."/>
            <person name="Jetten M.S.M."/>
            <person name="Mascher T."/>
            <person name="Medema M.H."/>
            <person name="Devos D.P."/>
            <person name="Kaster A.-K."/>
            <person name="Ovreas L."/>
            <person name="Rohde M."/>
            <person name="Galperin M.Y."/>
            <person name="Jogler C."/>
        </authorList>
    </citation>
    <scope>NUCLEOTIDE SEQUENCE [LARGE SCALE GENOMIC DNA]</scope>
    <source>
        <strain evidence="3 4">Enr8</strain>
    </source>
</reference>
<dbReference type="InterPro" id="IPR011429">
    <property type="entry name" value="Cyt_c_Planctomycete-type"/>
</dbReference>
<keyword evidence="4" id="KW-1185">Reference proteome</keyword>
<dbReference type="PANTHER" id="PTHR35889">
    <property type="entry name" value="CYCLOINULO-OLIGOSACCHARIDE FRUCTANOTRANSFERASE-RELATED"/>
    <property type="match status" value="1"/>
</dbReference>
<accession>A0A5C5VA09</accession>
<sequence precursor="true">MMSRGIAAAFLVALVGNCYAQNEVHFETEVRGIFKKHCFHCHGEEEAVEGNLDLRLVRRMVAGGDSGTALVAGNPQESLVYQRLESREMPPDESKQLSPAELAKVERWIVGGATTARPEPEELGDEYLITEEERAHWAYQPITKPETPTVKHTEQVANPIDAFLLAKLEQEGYQFSKAATLLHLFGLEHEKLSFRRSDRDQTLTDGQPAKIVHELLNA</sequence>
<comment type="caution">
    <text evidence="3">The sequence shown here is derived from an EMBL/GenBank/DDBJ whole genome shotgun (WGS) entry which is preliminary data.</text>
</comment>
<protein>
    <submittedName>
        <fullName evidence="3">Planctomycete cytochrome C</fullName>
    </submittedName>
</protein>
<dbReference type="PANTHER" id="PTHR35889:SF3">
    <property type="entry name" value="F-BOX DOMAIN-CONTAINING PROTEIN"/>
    <property type="match status" value="1"/>
</dbReference>
<dbReference type="GO" id="GO:0020037">
    <property type="term" value="F:heme binding"/>
    <property type="evidence" value="ECO:0007669"/>
    <property type="project" value="InterPro"/>
</dbReference>
<keyword evidence="1" id="KW-0732">Signal</keyword>
<evidence type="ECO:0000313" key="4">
    <source>
        <dbReference type="Proteomes" id="UP000318878"/>
    </source>
</evidence>
<dbReference type="InterPro" id="IPR036909">
    <property type="entry name" value="Cyt_c-like_dom_sf"/>
</dbReference>
<dbReference type="AlphaFoldDB" id="A0A5C5VA09"/>